<dbReference type="InterPro" id="IPR056963">
    <property type="entry name" value="PUS7L_N"/>
</dbReference>
<evidence type="ECO:0000256" key="7">
    <source>
        <dbReference type="ARBA" id="ARBA00079696"/>
    </source>
</evidence>
<dbReference type="InterPro" id="IPR042214">
    <property type="entry name" value="TruD_catalytic"/>
</dbReference>
<dbReference type="PIRSF" id="PIRSF037016">
    <property type="entry name" value="Pseudouridin_synth_euk_prd"/>
    <property type="match status" value="1"/>
</dbReference>
<dbReference type="InterPro" id="IPR020103">
    <property type="entry name" value="PsdUridine_synth_cat_dom_sf"/>
</dbReference>
<dbReference type="Proteomes" id="UP000557315">
    <property type="component" value="Unassembled WGS sequence"/>
</dbReference>
<dbReference type="GO" id="GO:0005634">
    <property type="term" value="C:nucleus"/>
    <property type="evidence" value="ECO:0007669"/>
    <property type="project" value="TreeGrafter"/>
</dbReference>
<evidence type="ECO:0000256" key="2">
    <source>
        <dbReference type="ARBA" id="ARBA00007953"/>
    </source>
</evidence>
<dbReference type="CDD" id="cd02576">
    <property type="entry name" value="PseudoU_synth_ScPUS7"/>
    <property type="match status" value="1"/>
</dbReference>
<dbReference type="Pfam" id="PF25094">
    <property type="entry name" value="R3H_PUS7L"/>
    <property type="match status" value="1"/>
</dbReference>
<gene>
    <name evidence="10" type="primary">Pus7l</name>
    <name evidence="10" type="ORF">DAPCHR_R02006</name>
</gene>
<accession>A0A7K6FFX8</accession>
<dbReference type="InterPro" id="IPR001656">
    <property type="entry name" value="PsdUridine_synth_TruD"/>
</dbReference>
<dbReference type="GO" id="GO:0006397">
    <property type="term" value="P:mRNA processing"/>
    <property type="evidence" value="ECO:0007669"/>
    <property type="project" value="UniProtKB-KW"/>
</dbReference>
<dbReference type="PROSITE" id="PS50984">
    <property type="entry name" value="TRUD"/>
    <property type="match status" value="1"/>
</dbReference>
<reference evidence="10 11" key="1">
    <citation type="submission" date="2019-09" db="EMBL/GenBank/DDBJ databases">
        <title>Bird 10,000 Genomes (B10K) Project - Family phase.</title>
        <authorList>
            <person name="Zhang G."/>
        </authorList>
    </citation>
    <scope>NUCLEOTIDE SEQUENCE [LARGE SCALE GENOMIC DNA]</scope>
    <source>
        <strain evidence="10">B10K-DU-029-47</strain>
        <tissue evidence="10">Heart</tissue>
    </source>
</reference>
<feature type="non-terminal residue" evidence="10">
    <location>
        <position position="681"/>
    </location>
</feature>
<dbReference type="SUPFAM" id="SSF55120">
    <property type="entry name" value="Pseudouridine synthase"/>
    <property type="match status" value="1"/>
</dbReference>
<dbReference type="GO" id="GO:0009982">
    <property type="term" value="F:pseudouridine synthase activity"/>
    <property type="evidence" value="ECO:0007669"/>
    <property type="project" value="InterPro"/>
</dbReference>
<evidence type="ECO:0000259" key="9">
    <source>
        <dbReference type="PROSITE" id="PS50984"/>
    </source>
</evidence>
<evidence type="ECO:0000313" key="10">
    <source>
        <dbReference type="EMBL" id="NWV49777.1"/>
    </source>
</evidence>
<evidence type="ECO:0000256" key="6">
    <source>
        <dbReference type="ARBA" id="ARBA00067866"/>
    </source>
</evidence>
<organism evidence="10 11">
    <name type="scientific">Daphoenositta chrysoptera</name>
    <name type="common">varied sittella</name>
    <dbReference type="NCBI Taxonomy" id="254528"/>
    <lineage>
        <taxon>Eukaryota</taxon>
        <taxon>Metazoa</taxon>
        <taxon>Chordata</taxon>
        <taxon>Craniata</taxon>
        <taxon>Vertebrata</taxon>
        <taxon>Euteleostomi</taxon>
        <taxon>Archelosauria</taxon>
        <taxon>Archosauria</taxon>
        <taxon>Dinosauria</taxon>
        <taxon>Saurischia</taxon>
        <taxon>Theropoda</taxon>
        <taxon>Coelurosauria</taxon>
        <taxon>Aves</taxon>
        <taxon>Neognathae</taxon>
        <taxon>Neoaves</taxon>
        <taxon>Telluraves</taxon>
        <taxon>Australaves</taxon>
        <taxon>Passeriformes</taxon>
        <taxon>Corvoidea</taxon>
        <taxon>Pachycephalidae</taxon>
        <taxon>Daphoenositta</taxon>
    </lineage>
</organism>
<dbReference type="PANTHER" id="PTHR13326">
    <property type="entry name" value="TRNA PSEUDOURIDINE SYNTHASE D"/>
    <property type="match status" value="1"/>
</dbReference>
<dbReference type="Pfam" id="PF01142">
    <property type="entry name" value="TruD"/>
    <property type="match status" value="1"/>
</dbReference>
<sequence length="681" mass="77388">MLPSFSHLSEHTGFRGTIKNAPSDFLVTELQVPELLPRDARPELLQKTGEAPPAQSSPCPRQPKRRRTEPLGPGAPGCPRDARAASPGESEREAGPELQPGLGAAPELESLLGKPVSELLNKFACDLKDAWGLENNADAGTREFSLGPRLDKKIRADLHSAVRQKFPFLVTVTKDNEMIVKGNPDYRELCQLVTEKETSDFFKFLDAKIENSTFSFEPDGNKEHRKIVHHFINRKFGKLLETKSFTVTDVNDQPNMSIMVRFREKSWSRKRSAGGFQEKQDVYTAFTLQKENLETLEAIGLLAAELDVLPSDFSYTGIKDKKAITLQPMVVKKVTPERLKEIGNKMEKKGMRIYNIRAAYQHLRLGQLKGNHFDIVVRDLQHHSHDSCADLKERISEAMENVETKGFVNYYGPQRFGQGQVVQTDQIGLALLNEKMVKAVKLFFTPEDTDDPVNNAKRYFLQTEDAKGTLVMLPEFKVREKMLLRALNRYGVNHEGCTKGWLNIPHSLRIFYVHAYCSKIWNEAASYRLKTYGSKVVEGDLVLVEENDESISLNDKVHVVTASEESASKYSMYQVVLPMVGHSIKYPNNKVGQWYHERLSKDELELCKFRVSPLQLNIPGCYRLILKNVQNLSYFLEGSEKETKIEDNHRNDLKVSLHVSFDLDPSCYATVCLREIMKCDF</sequence>
<dbReference type="EMBL" id="VZRO01003376">
    <property type="protein sequence ID" value="NWV49777.1"/>
    <property type="molecule type" value="Genomic_DNA"/>
</dbReference>
<name>A0A7K6FFX8_9CORV</name>
<dbReference type="InterPro" id="IPR011760">
    <property type="entry name" value="PsdUridine_synth_TruD_insert"/>
</dbReference>
<keyword evidence="3" id="KW-0507">mRNA processing</keyword>
<evidence type="ECO:0000256" key="5">
    <source>
        <dbReference type="ARBA" id="ARBA00057241"/>
    </source>
</evidence>
<comment type="similarity">
    <text evidence="2">Belongs to the pseudouridine synthase TruD family.</text>
</comment>
<protein>
    <recommendedName>
        <fullName evidence="6">Pseudouridylate synthase PUS7L</fullName>
    </recommendedName>
    <alternativeName>
        <fullName evidence="7">Pseudouridylate synthase 7 homolog-like protein</fullName>
    </alternativeName>
</protein>
<dbReference type="NCBIfam" id="TIGR00094">
    <property type="entry name" value="tRNA_TruD_broad"/>
    <property type="match status" value="1"/>
</dbReference>
<comment type="catalytic activity">
    <reaction evidence="1">
        <text>a uridine in mRNA = a pseudouridine in mRNA</text>
        <dbReference type="Rhea" id="RHEA:56644"/>
        <dbReference type="Rhea" id="RHEA-COMP:14658"/>
        <dbReference type="Rhea" id="RHEA-COMP:14659"/>
        <dbReference type="ChEBI" id="CHEBI:65314"/>
        <dbReference type="ChEBI" id="CHEBI:65315"/>
    </reaction>
</comment>
<keyword evidence="11" id="KW-1185">Reference proteome</keyword>
<dbReference type="PANTHER" id="PTHR13326:SF21">
    <property type="entry name" value="PSEUDOURIDYLATE SYNTHASE PUS7L"/>
    <property type="match status" value="1"/>
</dbReference>
<dbReference type="Pfam" id="PF23943">
    <property type="entry name" value="PUS7L_N"/>
    <property type="match status" value="1"/>
</dbReference>
<dbReference type="GO" id="GO:0001522">
    <property type="term" value="P:pseudouridine synthesis"/>
    <property type="evidence" value="ECO:0007669"/>
    <property type="project" value="InterPro"/>
</dbReference>
<evidence type="ECO:0000256" key="4">
    <source>
        <dbReference type="ARBA" id="ARBA00023235"/>
    </source>
</evidence>
<keyword evidence="4" id="KW-0413">Isomerase</keyword>
<proteinExistence type="inferred from homology"/>
<feature type="domain" description="TRUD" evidence="9">
    <location>
        <begin position="406"/>
        <end position="628"/>
    </location>
</feature>
<comment type="function">
    <text evidence="5">Pseudouridine synthase that catalyzes pseudouridylation of mRNAs.</text>
</comment>
<feature type="region of interest" description="Disordered" evidence="8">
    <location>
        <begin position="39"/>
        <end position="103"/>
    </location>
</feature>
<dbReference type="FunFam" id="3.30.2350.20:FF:000005">
    <property type="entry name" value="pseudouridylate synthase 7 homolog-like protein"/>
    <property type="match status" value="1"/>
</dbReference>
<dbReference type="GO" id="GO:0003723">
    <property type="term" value="F:RNA binding"/>
    <property type="evidence" value="ECO:0007669"/>
    <property type="project" value="InterPro"/>
</dbReference>
<evidence type="ECO:0000256" key="3">
    <source>
        <dbReference type="ARBA" id="ARBA00022664"/>
    </source>
</evidence>
<dbReference type="AlphaFoldDB" id="A0A7K6FFX8"/>
<dbReference type="InterPro" id="IPR056961">
    <property type="entry name" value="R3H_PUS7L"/>
</dbReference>
<evidence type="ECO:0000313" key="11">
    <source>
        <dbReference type="Proteomes" id="UP000557315"/>
    </source>
</evidence>
<comment type="caution">
    <text evidence="10">The sequence shown here is derived from an EMBL/GenBank/DDBJ whole genome shotgun (WGS) entry which is preliminary data.</text>
</comment>
<evidence type="ECO:0000256" key="1">
    <source>
        <dbReference type="ARBA" id="ARBA00001166"/>
    </source>
</evidence>
<dbReference type="Gene3D" id="3.30.2350.20">
    <property type="entry name" value="TruD, catalytic domain"/>
    <property type="match status" value="2"/>
</dbReference>
<feature type="non-terminal residue" evidence="10">
    <location>
        <position position="1"/>
    </location>
</feature>
<evidence type="ECO:0000256" key="8">
    <source>
        <dbReference type="SAM" id="MobiDB-lite"/>
    </source>
</evidence>